<reference evidence="2" key="1">
    <citation type="submission" date="2020-03" db="EMBL/GenBank/DDBJ databases">
        <title>The deep terrestrial virosphere.</title>
        <authorList>
            <person name="Holmfeldt K."/>
            <person name="Nilsson E."/>
            <person name="Simone D."/>
            <person name="Lopez-Fernandez M."/>
            <person name="Wu X."/>
            <person name="de Brujin I."/>
            <person name="Lundin D."/>
            <person name="Andersson A."/>
            <person name="Bertilsson S."/>
            <person name="Dopson M."/>
        </authorList>
    </citation>
    <scope>NUCLEOTIDE SEQUENCE</scope>
    <source>
        <strain evidence="1">MM415A04229</strain>
        <strain evidence="2">MM415B05140</strain>
    </source>
</reference>
<gene>
    <name evidence="1" type="ORF">MM415A04229_0006</name>
    <name evidence="2" type="ORF">MM415B05140_0008</name>
</gene>
<dbReference type="EMBL" id="MT141741">
    <property type="protein sequence ID" value="QJA69848.1"/>
    <property type="molecule type" value="Genomic_DNA"/>
</dbReference>
<name>A0A6M3LNG2_9ZZZZ</name>
<proteinExistence type="predicted"/>
<dbReference type="EMBL" id="MT143349">
    <property type="protein sequence ID" value="QJA95849.1"/>
    <property type="molecule type" value="Genomic_DNA"/>
</dbReference>
<accession>A0A6M3LNG2</accession>
<dbReference type="AlphaFoldDB" id="A0A6M3LNG2"/>
<evidence type="ECO:0000313" key="2">
    <source>
        <dbReference type="EMBL" id="QJA95849.1"/>
    </source>
</evidence>
<evidence type="ECO:0000313" key="1">
    <source>
        <dbReference type="EMBL" id="QJA69848.1"/>
    </source>
</evidence>
<protein>
    <submittedName>
        <fullName evidence="2">Uncharacterized protein</fullName>
    </submittedName>
</protein>
<sequence>MEKRNNPGSDEAIEAGCSCAVLDNEHGAGCGWTGENGQPLFWITSNCPIHGGLKDGPET</sequence>
<organism evidence="2">
    <name type="scientific">viral metagenome</name>
    <dbReference type="NCBI Taxonomy" id="1070528"/>
    <lineage>
        <taxon>unclassified sequences</taxon>
        <taxon>metagenomes</taxon>
        <taxon>organismal metagenomes</taxon>
    </lineage>
</organism>